<feature type="domain" description="Capsule synthesis protein CapA" evidence="2">
    <location>
        <begin position="3"/>
        <end position="287"/>
    </location>
</feature>
<evidence type="ECO:0000313" key="3">
    <source>
        <dbReference type="EMBL" id="HJA85925.1"/>
    </source>
</evidence>
<evidence type="ECO:0000313" key="4">
    <source>
        <dbReference type="Proteomes" id="UP000823862"/>
    </source>
</evidence>
<reference evidence="3" key="2">
    <citation type="submission" date="2021-04" db="EMBL/GenBank/DDBJ databases">
        <authorList>
            <person name="Gilroy R."/>
        </authorList>
    </citation>
    <scope>NUCLEOTIDE SEQUENCE</scope>
    <source>
        <strain evidence="3">ChiHjej12B11-9795</strain>
    </source>
</reference>
<proteinExistence type="inferred from homology"/>
<dbReference type="CDD" id="cd07381">
    <property type="entry name" value="MPP_CapA"/>
    <property type="match status" value="1"/>
</dbReference>
<comment type="caution">
    <text evidence="3">The sequence shown here is derived from an EMBL/GenBank/DDBJ whole genome shotgun (WGS) entry which is preliminary data.</text>
</comment>
<gene>
    <name evidence="3" type="ORF">H9950_07015</name>
</gene>
<dbReference type="InterPro" id="IPR019079">
    <property type="entry name" value="Capsule_synth_CapA"/>
</dbReference>
<organism evidence="3 4">
    <name type="scientific">Candidatus Bacteroides avicola</name>
    <dbReference type="NCBI Taxonomy" id="2838468"/>
    <lineage>
        <taxon>Bacteria</taxon>
        <taxon>Pseudomonadati</taxon>
        <taxon>Bacteroidota</taxon>
        <taxon>Bacteroidia</taxon>
        <taxon>Bacteroidales</taxon>
        <taxon>Bacteroidaceae</taxon>
        <taxon>Bacteroides</taxon>
    </lineage>
</organism>
<dbReference type="InterPro" id="IPR052169">
    <property type="entry name" value="CW_Biosynth-Accessory"/>
</dbReference>
<dbReference type="PANTHER" id="PTHR33393:SF12">
    <property type="entry name" value="CAPSULE BIOSYNTHESIS PROTEIN CAPA"/>
    <property type="match status" value="1"/>
</dbReference>
<comment type="similarity">
    <text evidence="1">Belongs to the CapA family.</text>
</comment>
<protein>
    <submittedName>
        <fullName evidence="3">CapA family protein</fullName>
    </submittedName>
</protein>
<dbReference type="AlphaFoldDB" id="A0A9D2KWK8"/>
<dbReference type="Gene3D" id="3.60.21.10">
    <property type="match status" value="1"/>
</dbReference>
<dbReference type="InterPro" id="IPR029052">
    <property type="entry name" value="Metallo-depent_PP-like"/>
</dbReference>
<name>A0A9D2KWK8_9BACE</name>
<dbReference type="Pfam" id="PF09587">
    <property type="entry name" value="PGA_cap"/>
    <property type="match status" value="1"/>
</dbReference>
<sequence length="385" mass="44262">MIKVSFTGDILISPEQLDAVYQSQGKYDFEVIFEHIHERLKNSDFLIGNLETPLAGKKLKYTHHKWSFNTPDTLALALKNAGFNLLTTANNHCLDRGIEGLKHTIEVLDHYNIGHTGTYKNTQERSNGYITKIKNVEIAFLSYTYGTNAAFNKHYVSESIVNLFQPQEKPLNQSLFCRACRRLLNIVHIYHLYEFIVQDIFSIKYKRQIERDIQSVKQKGANIIIMCMHAGGQYNSFPDINTRNLMRFLLKNPIDTVIGNHPHVIHPSIKLNGKIGFYSLGDLCPYPGCASAELAIPAVHPEYSILVHVYIDECKGKIQKYTFEILKSVIDKNDCIAKIHSLFDLIYSTRDEQEKRKLEENNLAIYNLVTNSRKFSVALQREYEL</sequence>
<dbReference type="SUPFAM" id="SSF56300">
    <property type="entry name" value="Metallo-dependent phosphatases"/>
    <property type="match status" value="1"/>
</dbReference>
<reference evidence="3" key="1">
    <citation type="journal article" date="2021" name="PeerJ">
        <title>Extensive microbial diversity within the chicken gut microbiome revealed by metagenomics and culture.</title>
        <authorList>
            <person name="Gilroy R."/>
            <person name="Ravi A."/>
            <person name="Getino M."/>
            <person name="Pursley I."/>
            <person name="Horton D.L."/>
            <person name="Alikhan N.F."/>
            <person name="Baker D."/>
            <person name="Gharbi K."/>
            <person name="Hall N."/>
            <person name="Watson M."/>
            <person name="Adriaenssens E.M."/>
            <person name="Foster-Nyarko E."/>
            <person name="Jarju S."/>
            <person name="Secka A."/>
            <person name="Antonio M."/>
            <person name="Oren A."/>
            <person name="Chaudhuri R.R."/>
            <person name="La Ragione R."/>
            <person name="Hildebrand F."/>
            <person name="Pallen M.J."/>
        </authorList>
    </citation>
    <scope>NUCLEOTIDE SEQUENCE</scope>
    <source>
        <strain evidence="3">ChiHjej12B11-9795</strain>
    </source>
</reference>
<dbReference type="SMART" id="SM00854">
    <property type="entry name" value="PGA_cap"/>
    <property type="match status" value="1"/>
</dbReference>
<evidence type="ECO:0000259" key="2">
    <source>
        <dbReference type="SMART" id="SM00854"/>
    </source>
</evidence>
<dbReference type="Proteomes" id="UP000823862">
    <property type="component" value="Unassembled WGS sequence"/>
</dbReference>
<dbReference type="EMBL" id="DWZI01000036">
    <property type="protein sequence ID" value="HJA85925.1"/>
    <property type="molecule type" value="Genomic_DNA"/>
</dbReference>
<evidence type="ECO:0000256" key="1">
    <source>
        <dbReference type="ARBA" id="ARBA00005662"/>
    </source>
</evidence>
<dbReference type="PANTHER" id="PTHR33393">
    <property type="entry name" value="POLYGLUTAMINE SYNTHESIS ACCESSORY PROTEIN RV0574C-RELATED"/>
    <property type="match status" value="1"/>
</dbReference>
<accession>A0A9D2KWK8</accession>